<accession>A0A8S5MR77</accession>
<organism evidence="1">
    <name type="scientific">Siphoviridae sp. ctfeV1</name>
    <dbReference type="NCBI Taxonomy" id="2826417"/>
    <lineage>
        <taxon>Viruses</taxon>
        <taxon>Duplodnaviria</taxon>
        <taxon>Heunggongvirae</taxon>
        <taxon>Uroviricota</taxon>
        <taxon>Caudoviricetes</taxon>
    </lineage>
</organism>
<proteinExistence type="predicted"/>
<name>A0A8S5MR77_9CAUD</name>
<sequence>MSVNTLYKDTTCIHNVSTLHFILYKLPTPLRSVTEMVGKQTSQPDGNKLLLGCHDCLPRTKYKESSNSKHNLSRLTLRRLVFRIATHFVWTFGLATRNTSQFPTLYIKLLQVPRNKRGS</sequence>
<reference evidence="1" key="1">
    <citation type="journal article" date="2021" name="Proc. Natl. Acad. Sci. U.S.A.">
        <title>A Catalog of Tens of Thousands of Viruses from Human Metagenomes Reveals Hidden Associations with Chronic Diseases.</title>
        <authorList>
            <person name="Tisza M.J."/>
            <person name="Buck C.B."/>
        </authorList>
    </citation>
    <scope>NUCLEOTIDE SEQUENCE</scope>
    <source>
        <strain evidence="1">CtfeV1</strain>
    </source>
</reference>
<dbReference type="EMBL" id="BK014966">
    <property type="protein sequence ID" value="DAD84825.1"/>
    <property type="molecule type" value="Genomic_DNA"/>
</dbReference>
<protein>
    <submittedName>
        <fullName evidence="1">Uncharacterized protein</fullName>
    </submittedName>
</protein>
<evidence type="ECO:0000313" key="1">
    <source>
        <dbReference type="EMBL" id="DAD84825.1"/>
    </source>
</evidence>